<comment type="subcellular location">
    <subcellularLocation>
        <location evidence="1">Cell inner membrane</location>
        <topology evidence="1">Multi-pass membrane protein</topology>
    </subcellularLocation>
</comment>
<dbReference type="InterPro" id="IPR055348">
    <property type="entry name" value="DctQ"/>
</dbReference>
<comment type="similarity">
    <text evidence="8">Belongs to the TRAP transporter small permease family.</text>
</comment>
<dbReference type="Pfam" id="PF04290">
    <property type="entry name" value="DctQ"/>
    <property type="match status" value="1"/>
</dbReference>
<accession>A0A839XXQ6</accession>
<keyword evidence="4" id="KW-0997">Cell inner membrane</keyword>
<feature type="transmembrane region" description="Helical" evidence="9">
    <location>
        <begin position="176"/>
        <end position="198"/>
    </location>
</feature>
<dbReference type="PANTHER" id="PTHR35011:SF2">
    <property type="entry name" value="2,3-DIKETO-L-GULONATE TRAP TRANSPORTER SMALL PERMEASE PROTEIN YIAM"/>
    <property type="match status" value="1"/>
</dbReference>
<proteinExistence type="inferred from homology"/>
<sequence>MNIAKNDVARVSGETSPTLVRVNGQPGTAIETTTGFRTHDHPRLDRVQNAVSGICAVLAGAALVAITVLTVAEVVVRNLFDSPLGWNVGLVEQYLMMAMAFFGLVTAYRTGSHIAVSTLYGRLPAMGQKALTLLGELVIVFGLAWLLVAGIDSAAFAFQTQEQPVPGSADLPWPTWWWKSIMPLAALLGLVIVGIDLYRELISPWNAPCTDYTPSDVPTEVDAAIAEGGHSR</sequence>
<dbReference type="Proteomes" id="UP000564573">
    <property type="component" value="Unassembled WGS sequence"/>
</dbReference>
<dbReference type="EMBL" id="JACIBS010000001">
    <property type="protein sequence ID" value="MBB3664555.1"/>
    <property type="molecule type" value="Genomic_DNA"/>
</dbReference>
<dbReference type="RefSeq" id="WP_221212768.1">
    <property type="nucleotide sequence ID" value="NZ_JACIBS010000001.1"/>
</dbReference>
<evidence type="ECO:0000259" key="10">
    <source>
        <dbReference type="Pfam" id="PF04290"/>
    </source>
</evidence>
<evidence type="ECO:0000256" key="2">
    <source>
        <dbReference type="ARBA" id="ARBA00022448"/>
    </source>
</evidence>
<dbReference type="GO" id="GO:0022857">
    <property type="term" value="F:transmembrane transporter activity"/>
    <property type="evidence" value="ECO:0007669"/>
    <property type="project" value="TreeGrafter"/>
</dbReference>
<dbReference type="PANTHER" id="PTHR35011">
    <property type="entry name" value="2,3-DIKETO-L-GULONATE TRAP TRANSPORTER SMALL PERMEASE PROTEIN YIAM"/>
    <property type="match status" value="1"/>
</dbReference>
<feature type="transmembrane region" description="Helical" evidence="9">
    <location>
        <begin position="50"/>
        <end position="71"/>
    </location>
</feature>
<keyword evidence="2" id="KW-0813">Transport</keyword>
<feature type="transmembrane region" description="Helical" evidence="9">
    <location>
        <begin position="91"/>
        <end position="110"/>
    </location>
</feature>
<evidence type="ECO:0000256" key="4">
    <source>
        <dbReference type="ARBA" id="ARBA00022519"/>
    </source>
</evidence>
<keyword evidence="7 9" id="KW-0472">Membrane</keyword>
<evidence type="ECO:0000256" key="3">
    <source>
        <dbReference type="ARBA" id="ARBA00022475"/>
    </source>
</evidence>
<keyword evidence="12" id="KW-1185">Reference proteome</keyword>
<feature type="transmembrane region" description="Helical" evidence="9">
    <location>
        <begin position="131"/>
        <end position="156"/>
    </location>
</feature>
<keyword evidence="3" id="KW-1003">Cell membrane</keyword>
<dbReference type="AlphaFoldDB" id="A0A839XXQ6"/>
<evidence type="ECO:0000256" key="5">
    <source>
        <dbReference type="ARBA" id="ARBA00022692"/>
    </source>
</evidence>
<name>A0A839XXQ6_9PSEU</name>
<evidence type="ECO:0000256" key="9">
    <source>
        <dbReference type="SAM" id="Phobius"/>
    </source>
</evidence>
<evidence type="ECO:0000256" key="6">
    <source>
        <dbReference type="ARBA" id="ARBA00022989"/>
    </source>
</evidence>
<reference evidence="11 12" key="1">
    <citation type="submission" date="2020-08" db="EMBL/GenBank/DDBJ databases">
        <title>Sequencing the genomes of 1000 actinobacteria strains.</title>
        <authorList>
            <person name="Klenk H.-P."/>
        </authorList>
    </citation>
    <scope>NUCLEOTIDE SEQUENCE [LARGE SCALE GENOMIC DNA]</scope>
    <source>
        <strain evidence="11 12">DSM 45267</strain>
    </source>
</reference>
<dbReference type="GO" id="GO:0005886">
    <property type="term" value="C:plasma membrane"/>
    <property type="evidence" value="ECO:0007669"/>
    <property type="project" value="UniProtKB-SubCell"/>
</dbReference>
<organism evidence="11 12">
    <name type="scientific">Prauserella sediminis</name>
    <dbReference type="NCBI Taxonomy" id="577680"/>
    <lineage>
        <taxon>Bacteria</taxon>
        <taxon>Bacillati</taxon>
        <taxon>Actinomycetota</taxon>
        <taxon>Actinomycetes</taxon>
        <taxon>Pseudonocardiales</taxon>
        <taxon>Pseudonocardiaceae</taxon>
        <taxon>Prauserella</taxon>
        <taxon>Prauserella salsuginis group</taxon>
    </lineage>
</organism>
<keyword evidence="5 9" id="KW-0812">Transmembrane</keyword>
<evidence type="ECO:0000313" key="12">
    <source>
        <dbReference type="Proteomes" id="UP000564573"/>
    </source>
</evidence>
<feature type="domain" description="Tripartite ATP-independent periplasmic transporters DctQ component" evidence="10">
    <location>
        <begin position="66"/>
        <end position="199"/>
    </location>
</feature>
<evidence type="ECO:0000256" key="8">
    <source>
        <dbReference type="ARBA" id="ARBA00038436"/>
    </source>
</evidence>
<keyword evidence="6 9" id="KW-1133">Transmembrane helix</keyword>
<evidence type="ECO:0000256" key="7">
    <source>
        <dbReference type="ARBA" id="ARBA00023136"/>
    </source>
</evidence>
<dbReference type="InterPro" id="IPR007387">
    <property type="entry name" value="TRAP_DctQ"/>
</dbReference>
<dbReference type="GO" id="GO:0015740">
    <property type="term" value="P:C4-dicarboxylate transport"/>
    <property type="evidence" value="ECO:0007669"/>
    <property type="project" value="TreeGrafter"/>
</dbReference>
<evidence type="ECO:0000256" key="1">
    <source>
        <dbReference type="ARBA" id="ARBA00004429"/>
    </source>
</evidence>
<evidence type="ECO:0000313" key="11">
    <source>
        <dbReference type="EMBL" id="MBB3664555.1"/>
    </source>
</evidence>
<protein>
    <submittedName>
        <fullName evidence="11">TRAP-type C4-dicarboxylate transport system permease small subunit</fullName>
    </submittedName>
</protein>
<gene>
    <name evidence="11" type="ORF">FB384_003459</name>
</gene>
<comment type="caution">
    <text evidence="11">The sequence shown here is derived from an EMBL/GenBank/DDBJ whole genome shotgun (WGS) entry which is preliminary data.</text>
</comment>